<evidence type="ECO:0000259" key="10">
    <source>
        <dbReference type="SMART" id="SM01192"/>
    </source>
</evidence>
<dbReference type="UniPathway" id="UPA00109">
    <property type="reaction ID" value="UER00187"/>
</dbReference>
<dbReference type="GeneID" id="41321275"/>
<dbReference type="PANTHER" id="PTHR11902:SF1">
    <property type="entry name" value="ENOLASE"/>
    <property type="match status" value="1"/>
</dbReference>
<dbReference type="PRINTS" id="PR00148">
    <property type="entry name" value="ENOLASE"/>
</dbReference>
<dbReference type="Gene3D" id="3.20.20.120">
    <property type="entry name" value="Enolase-like C-terminal domain"/>
    <property type="match status" value="1"/>
</dbReference>
<dbReference type="RefSeq" id="WP_015504369.1">
    <property type="nucleotide sequence ID" value="NZ_CP017686.1"/>
</dbReference>
<keyword evidence="6" id="KW-0963">Cytoplasm</keyword>
<reference evidence="12 13" key="1">
    <citation type="submission" date="2016-10" db="EMBL/GenBank/DDBJ databases">
        <title>Complete genome of the TMA-utilizing, human hosted archaeon Methanomethylophilus alvus Gen. nov, sp. nov., strain Mx-05, derived from a pure culture.</title>
        <authorList>
            <person name="Brugere J.-F."/>
            <person name="Ben Hania W."/>
            <person name="Chaudhary P.P."/>
            <person name="Gaci N."/>
            <person name="Borrel G."/>
            <person name="Cao Van Tuat L."/>
            <person name="Fardeau M.-L."/>
            <person name="Harris H.M.B."/>
            <person name="O'Toole P.W."/>
            <person name="Ollivier B."/>
        </authorList>
    </citation>
    <scope>NUCLEOTIDE SEQUENCE [LARGE SCALE GENOMIC DNA]</scope>
    <source>
        <strain evidence="12 13">Mx-05</strain>
    </source>
</reference>
<feature type="binding site" evidence="8">
    <location>
        <position position="152"/>
    </location>
    <ligand>
        <name>substrate</name>
    </ligand>
</feature>
<dbReference type="InterPro" id="IPR029017">
    <property type="entry name" value="Enolase-like_N"/>
</dbReference>
<feature type="binding site" evidence="8">
    <location>
        <position position="161"/>
    </location>
    <ligand>
        <name>substrate</name>
    </ligand>
</feature>
<dbReference type="OMA" id="RCMMSHR"/>
<dbReference type="SFLD" id="SFLDF00002">
    <property type="entry name" value="enolase"/>
    <property type="match status" value="1"/>
</dbReference>
<dbReference type="CDD" id="cd03313">
    <property type="entry name" value="enolase"/>
    <property type="match status" value="1"/>
</dbReference>
<dbReference type="SMART" id="SM01193">
    <property type="entry name" value="Enolase_N"/>
    <property type="match status" value="1"/>
</dbReference>
<name>A0A3G3IFV9_9ARCH</name>
<evidence type="ECO:0000256" key="5">
    <source>
        <dbReference type="ARBA" id="ARBA00023239"/>
    </source>
</evidence>
<dbReference type="EC" id="4.2.1.11" evidence="6"/>
<feature type="active site" description="Proton acceptor" evidence="6 7">
    <location>
        <position position="334"/>
    </location>
</feature>
<accession>A0A3G3IFV9</accession>
<dbReference type="SUPFAM" id="SSF51604">
    <property type="entry name" value="Enolase C-terminal domain-like"/>
    <property type="match status" value="1"/>
</dbReference>
<dbReference type="InterPro" id="IPR000941">
    <property type="entry name" value="Enolase"/>
</dbReference>
<dbReference type="GO" id="GO:0006096">
    <property type="term" value="P:glycolytic process"/>
    <property type="evidence" value="ECO:0007669"/>
    <property type="project" value="UniProtKB-UniRule"/>
</dbReference>
<dbReference type="AlphaFoldDB" id="A0A3G3IFV9"/>
<comment type="function">
    <text evidence="6">Catalyzes the reversible conversion of 2-phosphoglycerate (2-PG) into phosphoenolpyruvate (PEP). It is essential for the degradation of carbohydrates via glycolysis.</text>
</comment>
<keyword evidence="5 6" id="KW-0456">Lyase</keyword>
<dbReference type="SFLD" id="SFLDG00178">
    <property type="entry name" value="enolase"/>
    <property type="match status" value="1"/>
</dbReference>
<dbReference type="PROSITE" id="PS00164">
    <property type="entry name" value="ENOLASE"/>
    <property type="match status" value="1"/>
</dbReference>
<comment type="similarity">
    <text evidence="2 6">Belongs to the enolase family.</text>
</comment>
<gene>
    <name evidence="6" type="primary">eno</name>
    <name evidence="12" type="ORF">BKD89_02365</name>
</gene>
<dbReference type="InterPro" id="IPR020810">
    <property type="entry name" value="Enolase_C"/>
</dbReference>
<feature type="binding site" evidence="6">
    <location>
        <position position="334"/>
    </location>
    <ligand>
        <name>(2R)-2-phosphoglycerate</name>
        <dbReference type="ChEBI" id="CHEBI:58289"/>
    </ligand>
</feature>
<feature type="binding site" evidence="6 9">
    <location>
        <position position="309"/>
    </location>
    <ligand>
        <name>Mg(2+)</name>
        <dbReference type="ChEBI" id="CHEBI:18420"/>
    </ligand>
</feature>
<feature type="binding site" evidence="8">
    <location>
        <position position="309"/>
    </location>
    <ligand>
        <name>substrate</name>
    </ligand>
</feature>
<comment type="cofactor">
    <cofactor evidence="9">
        <name>Mg(2+)</name>
        <dbReference type="ChEBI" id="CHEBI:18420"/>
    </cofactor>
    <text evidence="9">Mg(2+) is required for catalysis and for stabilizing the dimer.</text>
</comment>
<protein>
    <recommendedName>
        <fullName evidence="6">Enolase</fullName>
        <ecNumber evidence="6">4.2.1.11</ecNumber>
    </recommendedName>
    <alternativeName>
        <fullName evidence="6">2-phospho-D-glycerate hydro-lyase</fullName>
    </alternativeName>
    <alternativeName>
        <fullName evidence="6">2-phosphoglycerate dehydratase</fullName>
    </alternativeName>
</protein>
<dbReference type="EMBL" id="CP017686">
    <property type="protein sequence ID" value="AYQ54651.1"/>
    <property type="molecule type" value="Genomic_DNA"/>
</dbReference>
<comment type="cofactor">
    <cofactor evidence="6">
        <name>Mg(2+)</name>
        <dbReference type="ChEBI" id="CHEBI:18420"/>
    </cofactor>
    <text evidence="6">Binds a second Mg(2+) ion via substrate during catalysis.</text>
</comment>
<dbReference type="InterPro" id="IPR020811">
    <property type="entry name" value="Enolase_N"/>
</dbReference>
<dbReference type="GO" id="GO:0004634">
    <property type="term" value="F:phosphopyruvate hydratase activity"/>
    <property type="evidence" value="ECO:0007669"/>
    <property type="project" value="UniProtKB-UniRule"/>
</dbReference>
<dbReference type="GO" id="GO:0005576">
    <property type="term" value="C:extracellular region"/>
    <property type="evidence" value="ECO:0007669"/>
    <property type="project" value="UniProtKB-SubCell"/>
</dbReference>
<dbReference type="Pfam" id="PF03952">
    <property type="entry name" value="Enolase_N"/>
    <property type="match status" value="1"/>
</dbReference>
<dbReference type="SMART" id="SM01192">
    <property type="entry name" value="Enolase_C"/>
    <property type="match status" value="1"/>
</dbReference>
<evidence type="ECO:0000256" key="9">
    <source>
        <dbReference type="PIRSR" id="PIRSR001400-3"/>
    </source>
</evidence>
<comment type="catalytic activity">
    <reaction evidence="6">
        <text>(2R)-2-phosphoglycerate = phosphoenolpyruvate + H2O</text>
        <dbReference type="Rhea" id="RHEA:10164"/>
        <dbReference type="ChEBI" id="CHEBI:15377"/>
        <dbReference type="ChEBI" id="CHEBI:58289"/>
        <dbReference type="ChEBI" id="CHEBI:58702"/>
        <dbReference type="EC" id="4.2.1.11"/>
    </reaction>
</comment>
<feature type="binding site" evidence="6">
    <location>
        <position position="363"/>
    </location>
    <ligand>
        <name>(2R)-2-phosphoglycerate</name>
        <dbReference type="ChEBI" id="CHEBI:58289"/>
    </ligand>
</feature>
<feature type="domain" description="Enolase N-terminal" evidence="11">
    <location>
        <begin position="4"/>
        <end position="132"/>
    </location>
</feature>
<dbReference type="GO" id="GO:0000287">
    <property type="term" value="F:magnesium ion binding"/>
    <property type="evidence" value="ECO:0007669"/>
    <property type="project" value="UniProtKB-UniRule"/>
</dbReference>
<dbReference type="PIRSF" id="PIRSF001400">
    <property type="entry name" value="Enolase"/>
    <property type="match status" value="1"/>
</dbReference>
<keyword evidence="6 9" id="KW-0479">Metal-binding</keyword>
<evidence type="ECO:0000256" key="6">
    <source>
        <dbReference type="HAMAP-Rule" id="MF_00318"/>
    </source>
</evidence>
<evidence type="ECO:0000313" key="12">
    <source>
        <dbReference type="EMBL" id="AYQ54651.1"/>
    </source>
</evidence>
<dbReference type="InterPro" id="IPR036849">
    <property type="entry name" value="Enolase-like_C_sf"/>
</dbReference>
<dbReference type="NCBIfam" id="TIGR01060">
    <property type="entry name" value="eno"/>
    <property type="match status" value="1"/>
</dbReference>
<feature type="binding site" evidence="6">
    <location>
        <position position="160"/>
    </location>
    <ligand>
        <name>(2R)-2-phosphoglycerate</name>
        <dbReference type="ChEBI" id="CHEBI:58289"/>
    </ligand>
</feature>
<feature type="binding site" evidence="6 9">
    <location>
        <position position="241"/>
    </location>
    <ligand>
        <name>Mg(2+)</name>
        <dbReference type="ChEBI" id="CHEBI:18420"/>
    </ligand>
</feature>
<evidence type="ECO:0000259" key="11">
    <source>
        <dbReference type="SMART" id="SM01193"/>
    </source>
</evidence>
<dbReference type="InterPro" id="IPR020809">
    <property type="entry name" value="Enolase_CS"/>
</dbReference>
<dbReference type="GO" id="GO:0000015">
    <property type="term" value="C:phosphopyruvate hydratase complex"/>
    <property type="evidence" value="ECO:0007669"/>
    <property type="project" value="InterPro"/>
</dbReference>
<dbReference type="GO" id="GO:0009986">
    <property type="term" value="C:cell surface"/>
    <property type="evidence" value="ECO:0007669"/>
    <property type="project" value="UniProtKB-SubCell"/>
</dbReference>
<keyword evidence="12" id="KW-0670">Pyruvate</keyword>
<dbReference type="SFLD" id="SFLDS00001">
    <property type="entry name" value="Enolase"/>
    <property type="match status" value="1"/>
</dbReference>
<dbReference type="Proteomes" id="UP000273278">
    <property type="component" value="Chromosome"/>
</dbReference>
<keyword evidence="3 6" id="KW-0460">Magnesium</keyword>
<keyword evidence="6" id="KW-0964">Secreted</keyword>
<evidence type="ECO:0000256" key="4">
    <source>
        <dbReference type="ARBA" id="ARBA00023152"/>
    </source>
</evidence>
<evidence type="ECO:0000313" key="13">
    <source>
        <dbReference type="Proteomes" id="UP000273278"/>
    </source>
</evidence>
<proteinExistence type="inferred from homology"/>
<dbReference type="Pfam" id="PF00113">
    <property type="entry name" value="Enolase_C"/>
    <property type="match status" value="1"/>
</dbReference>
<feature type="binding site" evidence="6">
    <location>
        <position position="385"/>
    </location>
    <ligand>
        <name>(2R)-2-phosphoglycerate</name>
        <dbReference type="ChEBI" id="CHEBI:58289"/>
    </ligand>
</feature>
<evidence type="ECO:0000256" key="7">
    <source>
        <dbReference type="PIRSR" id="PIRSR001400-1"/>
    </source>
</evidence>
<dbReference type="PANTHER" id="PTHR11902">
    <property type="entry name" value="ENOLASE"/>
    <property type="match status" value="1"/>
</dbReference>
<comment type="pathway">
    <text evidence="1 6">Carbohydrate degradation; glycolysis; pyruvate from D-glyceraldehyde 3-phosphate: step 4/5.</text>
</comment>
<feature type="binding site" evidence="8">
    <location>
        <position position="282"/>
    </location>
    <ligand>
        <name>substrate</name>
    </ligand>
</feature>
<feature type="active site" description="Proton donor" evidence="6 7">
    <location>
        <position position="204"/>
    </location>
</feature>
<evidence type="ECO:0000256" key="8">
    <source>
        <dbReference type="PIRSR" id="PIRSR001400-2"/>
    </source>
</evidence>
<feature type="binding site" evidence="6 9">
    <location>
        <position position="282"/>
    </location>
    <ligand>
        <name>Mg(2+)</name>
        <dbReference type="ChEBI" id="CHEBI:18420"/>
    </ligand>
</feature>
<feature type="domain" description="Enolase C-terminal TIM barrel" evidence="10">
    <location>
        <begin position="136"/>
        <end position="422"/>
    </location>
</feature>
<feature type="binding site" evidence="8">
    <location>
        <begin position="361"/>
        <end position="364"/>
    </location>
    <ligand>
        <name>substrate</name>
    </ligand>
</feature>
<evidence type="ECO:0000256" key="3">
    <source>
        <dbReference type="ARBA" id="ARBA00022842"/>
    </source>
</evidence>
<evidence type="ECO:0000256" key="2">
    <source>
        <dbReference type="ARBA" id="ARBA00009604"/>
    </source>
</evidence>
<dbReference type="HAMAP" id="MF_00318">
    <property type="entry name" value="Enolase"/>
    <property type="match status" value="1"/>
</dbReference>
<organism evidence="12 13">
    <name type="scientific">Methanomethylophilus alvi</name>
    <dbReference type="NCBI Taxonomy" id="1291540"/>
    <lineage>
        <taxon>Archaea</taxon>
        <taxon>Methanobacteriati</taxon>
        <taxon>Thermoplasmatota</taxon>
        <taxon>Thermoplasmata</taxon>
        <taxon>Methanomassiliicoccales</taxon>
        <taxon>Methanomethylophilaceae</taxon>
        <taxon>Methanomethylophilus</taxon>
    </lineage>
</organism>
<evidence type="ECO:0000256" key="1">
    <source>
        <dbReference type="ARBA" id="ARBA00005031"/>
    </source>
</evidence>
<keyword evidence="4 6" id="KW-0324">Glycolysis</keyword>
<dbReference type="SUPFAM" id="SSF54826">
    <property type="entry name" value="Enolase N-terminal domain-like"/>
    <property type="match status" value="1"/>
</dbReference>
<sequence>MAKIEKVWAREVLDSRGNPTVEAVVTVNGHEISAIAPSGASTGMYEAHELRDGGDRYKGKGVQKAVENVRTTVAKAIVGMDPTDQRAIDMAMVEADGTDNKKSIGGNATTAVSFAVANAGAFVSNQQLYEYIGKDHVTLPVPMFNIINGGKHAGGDLKVQECMIIPAGASSFSECLRMAAETYSSLKSILKSKYGVGAINVGDEGGFAPPVNTVSEALGTIVEAISDAGYEPGKDIYLGIDAASSEFFENGKYSVDGLSLSAGELVDHYRSIIDEFPLISIEDPFEENDYATTAELTKAVGNRVQIVGDDLFVTNSKRLADGIKKGAANALLLKVNQIGTVSEAQDACEMSADNGYNVVVSHRSGESEDTTIADLCVGWGTGQIKTGAPCRGERTAKYNRLLRIEDRLGSKAVFPGKKALRL</sequence>
<dbReference type="Gene3D" id="3.30.390.10">
    <property type="entry name" value="Enolase-like, N-terminal domain"/>
    <property type="match status" value="1"/>
</dbReference>
<feature type="binding site" evidence="6">
    <location>
        <position position="364"/>
    </location>
    <ligand>
        <name>(2R)-2-phosphoglycerate</name>
        <dbReference type="ChEBI" id="CHEBI:58289"/>
    </ligand>
</feature>
<comment type="subcellular location">
    <subcellularLocation>
        <location evidence="6">Cytoplasm</location>
    </subcellularLocation>
    <subcellularLocation>
        <location evidence="6">Secreted</location>
    </subcellularLocation>
    <subcellularLocation>
        <location evidence="6">Cell surface</location>
    </subcellularLocation>
    <text evidence="6">Fractions of enolase are present in both the cytoplasm and on the cell surface.</text>
</comment>
<feature type="binding site" evidence="8">
    <location>
        <position position="385"/>
    </location>
    <ligand>
        <name>substrate</name>
    </ligand>
</feature>